<organism evidence="2 3">
    <name type="scientific">Oidiodendron maius (strain Zn)</name>
    <dbReference type="NCBI Taxonomy" id="913774"/>
    <lineage>
        <taxon>Eukaryota</taxon>
        <taxon>Fungi</taxon>
        <taxon>Dikarya</taxon>
        <taxon>Ascomycota</taxon>
        <taxon>Pezizomycotina</taxon>
        <taxon>Leotiomycetes</taxon>
        <taxon>Leotiomycetes incertae sedis</taxon>
        <taxon>Myxotrichaceae</taxon>
        <taxon>Oidiodendron</taxon>
    </lineage>
</organism>
<keyword evidence="1" id="KW-1133">Transmembrane helix</keyword>
<keyword evidence="1" id="KW-0472">Membrane</keyword>
<dbReference type="PANTHER" id="PTHR37577">
    <property type="entry name" value="INTEGRAL MEMBRANE PROTEIN"/>
    <property type="match status" value="1"/>
</dbReference>
<dbReference type="OrthoDB" id="5427664at2759"/>
<dbReference type="EMBL" id="KN832883">
    <property type="protein sequence ID" value="KIM97045.1"/>
    <property type="molecule type" value="Genomic_DNA"/>
</dbReference>
<name>A0A0C3GLQ2_OIDMZ</name>
<reference evidence="3" key="2">
    <citation type="submission" date="2015-01" db="EMBL/GenBank/DDBJ databases">
        <title>Evolutionary Origins and Diversification of the Mycorrhizal Mutualists.</title>
        <authorList>
            <consortium name="DOE Joint Genome Institute"/>
            <consortium name="Mycorrhizal Genomics Consortium"/>
            <person name="Kohler A."/>
            <person name="Kuo A."/>
            <person name="Nagy L.G."/>
            <person name="Floudas D."/>
            <person name="Copeland A."/>
            <person name="Barry K.W."/>
            <person name="Cichocki N."/>
            <person name="Veneault-Fourrey C."/>
            <person name="LaButti K."/>
            <person name="Lindquist E.A."/>
            <person name="Lipzen A."/>
            <person name="Lundell T."/>
            <person name="Morin E."/>
            <person name="Murat C."/>
            <person name="Riley R."/>
            <person name="Ohm R."/>
            <person name="Sun H."/>
            <person name="Tunlid A."/>
            <person name="Henrissat B."/>
            <person name="Grigoriev I.V."/>
            <person name="Hibbett D.S."/>
            <person name="Martin F."/>
        </authorList>
    </citation>
    <scope>NUCLEOTIDE SEQUENCE [LARGE SCALE GENOMIC DNA]</scope>
    <source>
        <strain evidence="3">Zn</strain>
    </source>
</reference>
<gene>
    <name evidence="2" type="ORF">OIDMADRAFT_183071</name>
</gene>
<reference evidence="2 3" key="1">
    <citation type="submission" date="2014-04" db="EMBL/GenBank/DDBJ databases">
        <authorList>
            <consortium name="DOE Joint Genome Institute"/>
            <person name="Kuo A."/>
            <person name="Martino E."/>
            <person name="Perotto S."/>
            <person name="Kohler A."/>
            <person name="Nagy L.G."/>
            <person name="Floudas D."/>
            <person name="Copeland A."/>
            <person name="Barry K.W."/>
            <person name="Cichocki N."/>
            <person name="Veneault-Fourrey C."/>
            <person name="LaButti K."/>
            <person name="Lindquist E.A."/>
            <person name="Lipzen A."/>
            <person name="Lundell T."/>
            <person name="Morin E."/>
            <person name="Murat C."/>
            <person name="Sun H."/>
            <person name="Tunlid A."/>
            <person name="Henrissat B."/>
            <person name="Grigoriev I.V."/>
            <person name="Hibbett D.S."/>
            <person name="Martin F."/>
            <person name="Nordberg H.P."/>
            <person name="Cantor M.N."/>
            <person name="Hua S.X."/>
        </authorList>
    </citation>
    <scope>NUCLEOTIDE SEQUENCE [LARGE SCALE GENOMIC DNA]</scope>
    <source>
        <strain evidence="2 3">Zn</strain>
    </source>
</reference>
<evidence type="ECO:0000313" key="2">
    <source>
        <dbReference type="EMBL" id="KIM97045.1"/>
    </source>
</evidence>
<evidence type="ECO:0000256" key="1">
    <source>
        <dbReference type="SAM" id="Phobius"/>
    </source>
</evidence>
<dbReference type="PANTHER" id="PTHR37577:SF1">
    <property type="entry name" value="INTEGRAL MEMBRANE PROTEIN"/>
    <property type="match status" value="1"/>
</dbReference>
<feature type="transmembrane region" description="Helical" evidence="1">
    <location>
        <begin position="170"/>
        <end position="188"/>
    </location>
</feature>
<sequence length="425" mass="48442">MGLKPWYPPNSICKTDVDPDPEIGGLGVLSSFVAISWITVFVAGVLAVYEVLDGLRHPHKRYILRPRDRGKRVAEDGQRKPVLKSDLSTQRFFIVAKKCKKLLGPLCDLQAVTGIGIITAGWAQIGSIDYYHEDLVIGYWWLTLNSFWTGRVDFLDFNSKADLRITVRRVTILCSCILGLSFQGYIIVREENNWLDDGGPCDRYEDGSSPIPWMAGLALFCIAILSATFPKTRKLNDWYFNIVGGVSDKLKTCYENSQKKLHEITSQSTYLQWLGAISNVALVSISRGFWFVFVLWLSVWSYGDCYWPAAWCVYVLFNIWNTFDVITIRRWNQINIQGDEGRMGFGQVLSLVLIGTIIFNAIDIFCEHDFKYSEEYENFEARADATEMYERGGSHEIERQNCQGQNNPALVHAEDAHRIRIDVPP</sequence>
<proteinExistence type="predicted"/>
<dbReference type="InParanoid" id="A0A0C3GLQ2"/>
<feature type="transmembrane region" description="Helical" evidence="1">
    <location>
        <begin position="344"/>
        <end position="362"/>
    </location>
</feature>
<keyword evidence="1" id="KW-0812">Transmembrane</keyword>
<feature type="transmembrane region" description="Helical" evidence="1">
    <location>
        <begin position="280"/>
        <end position="300"/>
    </location>
</feature>
<feature type="transmembrane region" description="Helical" evidence="1">
    <location>
        <begin position="306"/>
        <end position="323"/>
    </location>
</feature>
<dbReference type="HOGENOM" id="CLU_622553_0_0_1"/>
<dbReference type="Proteomes" id="UP000054321">
    <property type="component" value="Unassembled WGS sequence"/>
</dbReference>
<feature type="transmembrane region" description="Helical" evidence="1">
    <location>
        <begin position="28"/>
        <end position="52"/>
    </location>
</feature>
<accession>A0A0C3GLQ2</accession>
<protein>
    <submittedName>
        <fullName evidence="2">Uncharacterized protein</fullName>
    </submittedName>
</protein>
<feature type="transmembrane region" description="Helical" evidence="1">
    <location>
        <begin position="211"/>
        <end position="229"/>
    </location>
</feature>
<dbReference type="InterPro" id="IPR053018">
    <property type="entry name" value="Elsinochrome_Biosynth-Asso"/>
</dbReference>
<dbReference type="AlphaFoldDB" id="A0A0C3GLQ2"/>
<evidence type="ECO:0000313" key="3">
    <source>
        <dbReference type="Proteomes" id="UP000054321"/>
    </source>
</evidence>
<keyword evidence="3" id="KW-1185">Reference proteome</keyword>